<feature type="transmembrane region" description="Helical" evidence="1">
    <location>
        <begin position="41"/>
        <end position="60"/>
    </location>
</feature>
<feature type="transmembrane region" description="Helical" evidence="1">
    <location>
        <begin position="279"/>
        <end position="297"/>
    </location>
</feature>
<feature type="transmembrane region" description="Helical" evidence="1">
    <location>
        <begin position="146"/>
        <end position="172"/>
    </location>
</feature>
<gene>
    <name evidence="2" type="ORF">SAMN05421780_10111</name>
</gene>
<keyword evidence="1" id="KW-1133">Transmembrane helix</keyword>
<feature type="transmembrane region" description="Helical" evidence="1">
    <location>
        <begin position="184"/>
        <end position="205"/>
    </location>
</feature>
<sequence>MGFGLWLIYVQPLPDLGLPTFDATYNAHIIKQITDGNWANLYNHASPTFFVLFAPLYWLWPKFVFLQAFNAGIMVAAVVAWAIFWTHWSKWQAWQIGAFVGAVGLSPVLVHNARGFSIEALSLVCVAVVLHYFLVSIRQASGYWKAAFWASVGLTINYKLLLVWGIFLFIFFIQKEKQITVKQILSILIAASFPILAAMCLGYAVGLKFWLYPAVLYHVLLRPEANAAGVSLALGHDWIFYFKYFWQFDNLITLLFILAGIFTFFFHKNRWAKLRNADVESIVLLIIVLYFTEICLLPKAPRILLPLCTLSVGFGLSKIQNLFSKKLVLKYATGLLCVSWSAVATWQNIRPYTHSNYAKAADILPKNTKNELVSTVGINAFQYLPEANIHFAFEDSAAQHYEYLLLDDYRFLANIPTAQRFNTKQYTLLGQWPEPSLGSAILWLEHCEFSGLNFQQTLHLRDSICSKPFQVQLWKKKKI</sequence>
<evidence type="ECO:0000313" key="2">
    <source>
        <dbReference type="EMBL" id="SFB70608.1"/>
    </source>
</evidence>
<evidence type="ECO:0000256" key="1">
    <source>
        <dbReference type="SAM" id="Phobius"/>
    </source>
</evidence>
<feature type="transmembrane region" description="Helical" evidence="1">
    <location>
        <begin position="67"/>
        <end position="85"/>
    </location>
</feature>
<keyword evidence="1" id="KW-0472">Membrane</keyword>
<feature type="transmembrane region" description="Helical" evidence="1">
    <location>
        <begin position="91"/>
        <end position="109"/>
    </location>
</feature>
<accession>A0A1I1DBZ3</accession>
<dbReference type="Proteomes" id="UP000199514">
    <property type="component" value="Unassembled WGS sequence"/>
</dbReference>
<protein>
    <recommendedName>
        <fullName evidence="4">Glycosyltransferase RgtA/B/C/D-like domain-containing protein</fullName>
    </recommendedName>
</protein>
<keyword evidence="1" id="KW-0812">Transmembrane</keyword>
<name>A0A1I1DBZ3_9BACT</name>
<keyword evidence="3" id="KW-1185">Reference proteome</keyword>
<dbReference type="STRING" id="927664.SAMN05421780_10111"/>
<reference evidence="2 3" key="1">
    <citation type="submission" date="2016-10" db="EMBL/GenBank/DDBJ databases">
        <authorList>
            <person name="de Groot N.N."/>
        </authorList>
    </citation>
    <scope>NUCLEOTIDE SEQUENCE [LARGE SCALE GENOMIC DNA]</scope>
    <source>
        <strain evidence="2 3">DSM 6793</strain>
    </source>
</reference>
<evidence type="ECO:0000313" key="3">
    <source>
        <dbReference type="Proteomes" id="UP000199514"/>
    </source>
</evidence>
<dbReference type="AlphaFoldDB" id="A0A1I1DBZ3"/>
<feature type="transmembrane region" description="Helical" evidence="1">
    <location>
        <begin position="244"/>
        <end position="267"/>
    </location>
</feature>
<proteinExistence type="predicted"/>
<organism evidence="2 3">
    <name type="scientific">Flexibacter flexilis DSM 6793</name>
    <dbReference type="NCBI Taxonomy" id="927664"/>
    <lineage>
        <taxon>Bacteria</taxon>
        <taxon>Pseudomonadati</taxon>
        <taxon>Bacteroidota</taxon>
        <taxon>Cytophagia</taxon>
        <taxon>Cytophagales</taxon>
        <taxon>Flexibacteraceae</taxon>
        <taxon>Flexibacter</taxon>
    </lineage>
</organism>
<evidence type="ECO:0008006" key="4">
    <source>
        <dbReference type="Google" id="ProtNLM"/>
    </source>
</evidence>
<feature type="transmembrane region" description="Helical" evidence="1">
    <location>
        <begin position="116"/>
        <end position="134"/>
    </location>
</feature>
<dbReference type="EMBL" id="FOLE01000001">
    <property type="protein sequence ID" value="SFB70608.1"/>
    <property type="molecule type" value="Genomic_DNA"/>
</dbReference>